<evidence type="ECO:0000256" key="3">
    <source>
        <dbReference type="ARBA" id="ARBA00022553"/>
    </source>
</evidence>
<reference evidence="11" key="4">
    <citation type="submission" date="2025-08" db="UniProtKB">
        <authorList>
            <consortium name="Ensembl"/>
        </authorList>
    </citation>
    <scope>IDENTIFICATION</scope>
</reference>
<dbReference type="FunFam" id="3.40.1810.10:FF:000001">
    <property type="entry name" value="Myocyte-specific enhancer factor 2A homolog"/>
    <property type="match status" value="1"/>
</dbReference>
<proteinExistence type="predicted"/>
<dbReference type="InterPro" id="IPR022102">
    <property type="entry name" value="HJURP_C"/>
</dbReference>
<accession>A0A4W3GPC9</accession>
<dbReference type="Pfam" id="PF12347">
    <property type="entry name" value="HJURP_C"/>
    <property type="match status" value="1"/>
</dbReference>
<dbReference type="GO" id="GO:0030154">
    <property type="term" value="P:cell differentiation"/>
    <property type="evidence" value="ECO:0007669"/>
    <property type="project" value="TreeGrafter"/>
</dbReference>
<feature type="domain" description="MADS-box" evidence="10">
    <location>
        <begin position="1"/>
        <end position="61"/>
    </location>
</feature>
<dbReference type="Gene3D" id="3.40.1810.10">
    <property type="entry name" value="Transcription factor, MADS-box"/>
    <property type="match status" value="1"/>
</dbReference>
<dbReference type="SUPFAM" id="SSF55455">
    <property type="entry name" value="SRF-like"/>
    <property type="match status" value="1"/>
</dbReference>
<organism evidence="11 12">
    <name type="scientific">Callorhinchus milii</name>
    <name type="common">Ghost shark</name>
    <dbReference type="NCBI Taxonomy" id="7868"/>
    <lineage>
        <taxon>Eukaryota</taxon>
        <taxon>Metazoa</taxon>
        <taxon>Chordata</taxon>
        <taxon>Craniata</taxon>
        <taxon>Vertebrata</taxon>
        <taxon>Chondrichthyes</taxon>
        <taxon>Holocephali</taxon>
        <taxon>Chimaeriformes</taxon>
        <taxon>Callorhinchidae</taxon>
        <taxon>Callorhinchus</taxon>
    </lineage>
</organism>
<feature type="compositionally biased region" description="Basic and acidic residues" evidence="9">
    <location>
        <begin position="403"/>
        <end position="413"/>
    </location>
</feature>
<keyword evidence="5" id="KW-0238">DNA-binding</keyword>
<keyword evidence="3" id="KW-0597">Phosphoprotein</keyword>
<reference evidence="12" key="1">
    <citation type="journal article" date="2006" name="Science">
        <title>Ancient noncoding elements conserved in the human genome.</title>
        <authorList>
            <person name="Venkatesh B."/>
            <person name="Kirkness E.F."/>
            <person name="Loh Y.H."/>
            <person name="Halpern A.L."/>
            <person name="Lee A.P."/>
            <person name="Johnson J."/>
            <person name="Dandona N."/>
            <person name="Viswanathan L.D."/>
            <person name="Tay A."/>
            <person name="Venter J.C."/>
            <person name="Strausberg R.L."/>
            <person name="Brenner S."/>
        </authorList>
    </citation>
    <scope>NUCLEOTIDE SEQUENCE [LARGE SCALE GENOMIC DNA]</scope>
</reference>
<feature type="region of interest" description="Disordered" evidence="9">
    <location>
        <begin position="361"/>
        <end position="442"/>
    </location>
</feature>
<dbReference type="GO" id="GO:0000981">
    <property type="term" value="F:DNA-binding transcription factor activity, RNA polymerase II-specific"/>
    <property type="evidence" value="ECO:0007669"/>
    <property type="project" value="TreeGrafter"/>
</dbReference>
<dbReference type="InterPro" id="IPR002100">
    <property type="entry name" value="TF_MADSbox"/>
</dbReference>
<dbReference type="PRINTS" id="PR00404">
    <property type="entry name" value="MADSDOMAIN"/>
</dbReference>
<evidence type="ECO:0000256" key="2">
    <source>
        <dbReference type="ARBA" id="ARBA00022473"/>
    </source>
</evidence>
<feature type="compositionally biased region" description="Low complexity" evidence="9">
    <location>
        <begin position="389"/>
        <end position="402"/>
    </location>
</feature>
<evidence type="ECO:0000256" key="1">
    <source>
        <dbReference type="ARBA" id="ARBA00004123"/>
    </source>
</evidence>
<dbReference type="PROSITE" id="PS00350">
    <property type="entry name" value="MADS_BOX_1"/>
    <property type="match status" value="1"/>
</dbReference>
<evidence type="ECO:0000256" key="9">
    <source>
        <dbReference type="SAM" id="MobiDB-lite"/>
    </source>
</evidence>
<evidence type="ECO:0000256" key="6">
    <source>
        <dbReference type="ARBA" id="ARBA00023159"/>
    </source>
</evidence>
<dbReference type="PROSITE" id="PS50066">
    <property type="entry name" value="MADS_BOX_2"/>
    <property type="match status" value="1"/>
</dbReference>
<dbReference type="CDD" id="cd00265">
    <property type="entry name" value="MADS_MEF2_like"/>
    <property type="match status" value="1"/>
</dbReference>
<keyword evidence="12" id="KW-1185">Reference proteome</keyword>
<dbReference type="GO" id="GO:0042826">
    <property type="term" value="F:histone deacetylase binding"/>
    <property type="evidence" value="ECO:0007669"/>
    <property type="project" value="TreeGrafter"/>
</dbReference>
<keyword evidence="7" id="KW-0804">Transcription</keyword>
<dbReference type="AlphaFoldDB" id="A0A4W3GPC9"/>
<dbReference type="GO" id="GO:0000978">
    <property type="term" value="F:RNA polymerase II cis-regulatory region sequence-specific DNA binding"/>
    <property type="evidence" value="ECO:0007669"/>
    <property type="project" value="TreeGrafter"/>
</dbReference>
<dbReference type="Proteomes" id="UP000314986">
    <property type="component" value="Unassembled WGS sequence"/>
</dbReference>
<dbReference type="GO" id="GO:0005634">
    <property type="term" value="C:nucleus"/>
    <property type="evidence" value="ECO:0007669"/>
    <property type="project" value="UniProtKB-SubCell"/>
</dbReference>
<name>A0A4W3GPC9_CALMI</name>
<dbReference type="PANTHER" id="PTHR11945">
    <property type="entry name" value="MADS BOX PROTEIN"/>
    <property type="match status" value="1"/>
</dbReference>
<evidence type="ECO:0000313" key="12">
    <source>
        <dbReference type="Proteomes" id="UP000314986"/>
    </source>
</evidence>
<gene>
    <name evidence="11" type="primary">mef2aa</name>
</gene>
<dbReference type="GO" id="GO:0046983">
    <property type="term" value="F:protein dimerization activity"/>
    <property type="evidence" value="ECO:0007669"/>
    <property type="project" value="InterPro"/>
</dbReference>
<evidence type="ECO:0000313" key="11">
    <source>
        <dbReference type="Ensembl" id="ENSCMIP00000005002.1"/>
    </source>
</evidence>
<keyword evidence="6" id="KW-0010">Activator</keyword>
<evidence type="ECO:0000256" key="8">
    <source>
        <dbReference type="ARBA" id="ARBA00023242"/>
    </source>
</evidence>
<feature type="compositionally biased region" description="Basic and acidic residues" evidence="9">
    <location>
        <begin position="423"/>
        <end position="442"/>
    </location>
</feature>
<reference evidence="12" key="2">
    <citation type="journal article" date="2007" name="PLoS Biol.">
        <title>Survey sequencing and comparative analysis of the elephant shark (Callorhinchus milii) genome.</title>
        <authorList>
            <person name="Venkatesh B."/>
            <person name="Kirkness E.F."/>
            <person name="Loh Y.H."/>
            <person name="Halpern A.L."/>
            <person name="Lee A.P."/>
            <person name="Johnson J."/>
            <person name="Dandona N."/>
            <person name="Viswanathan L.D."/>
            <person name="Tay A."/>
            <person name="Venter J.C."/>
            <person name="Strausberg R.L."/>
            <person name="Brenner S."/>
        </authorList>
    </citation>
    <scope>NUCLEOTIDE SEQUENCE [LARGE SCALE GENOMIC DNA]</scope>
</reference>
<dbReference type="Ensembl" id="ENSCMIT00000005184.1">
    <property type="protein sequence ID" value="ENSCMIP00000005002.1"/>
    <property type="gene ID" value="ENSCMIG00000002933.1"/>
</dbReference>
<dbReference type="InterPro" id="IPR036879">
    <property type="entry name" value="TF_MADSbox_sf"/>
</dbReference>
<dbReference type="GO" id="GO:0045944">
    <property type="term" value="P:positive regulation of transcription by RNA polymerase II"/>
    <property type="evidence" value="ECO:0007669"/>
    <property type="project" value="InterPro"/>
</dbReference>
<evidence type="ECO:0000259" key="10">
    <source>
        <dbReference type="PROSITE" id="PS50066"/>
    </source>
</evidence>
<dbReference type="SMART" id="SM00432">
    <property type="entry name" value="MADS"/>
    <property type="match status" value="1"/>
</dbReference>
<protein>
    <submittedName>
        <fullName evidence="11">Myocyte enhancer factor 2aa</fullName>
    </submittedName>
</protein>
<evidence type="ECO:0000256" key="7">
    <source>
        <dbReference type="ARBA" id="ARBA00023163"/>
    </source>
</evidence>
<dbReference type="InterPro" id="IPR033896">
    <property type="entry name" value="MEF2-like_N"/>
</dbReference>
<keyword evidence="2" id="KW-0217">Developmental protein</keyword>
<dbReference type="PANTHER" id="PTHR11945:SF637">
    <property type="entry name" value="MYOCYTE-SPECIFIC ENHANCER FACTOR 2A"/>
    <property type="match status" value="1"/>
</dbReference>
<reference evidence="12" key="3">
    <citation type="journal article" date="2014" name="Nature">
        <title>Elephant shark genome provides unique insights into gnathostome evolution.</title>
        <authorList>
            <consortium name="International Elephant Shark Genome Sequencing Consortium"/>
            <person name="Venkatesh B."/>
            <person name="Lee A.P."/>
            <person name="Ravi V."/>
            <person name="Maurya A.K."/>
            <person name="Lian M.M."/>
            <person name="Swann J.B."/>
            <person name="Ohta Y."/>
            <person name="Flajnik M.F."/>
            <person name="Sutoh Y."/>
            <person name="Kasahara M."/>
            <person name="Hoon S."/>
            <person name="Gangu V."/>
            <person name="Roy S.W."/>
            <person name="Irimia M."/>
            <person name="Korzh V."/>
            <person name="Kondrychyn I."/>
            <person name="Lim Z.W."/>
            <person name="Tay B.H."/>
            <person name="Tohari S."/>
            <person name="Kong K.W."/>
            <person name="Ho S."/>
            <person name="Lorente-Galdos B."/>
            <person name="Quilez J."/>
            <person name="Marques-Bonet T."/>
            <person name="Raney B.J."/>
            <person name="Ingham P.W."/>
            <person name="Tay A."/>
            <person name="Hillier L.W."/>
            <person name="Minx P."/>
            <person name="Boehm T."/>
            <person name="Wilson R.K."/>
            <person name="Brenner S."/>
            <person name="Warren W.C."/>
        </authorList>
    </citation>
    <scope>NUCLEOTIDE SEQUENCE [LARGE SCALE GENOMIC DNA]</scope>
</reference>
<comment type="subcellular location">
    <subcellularLocation>
        <location evidence="1">Nucleus</location>
    </subcellularLocation>
</comment>
<sequence>MGRKKIQITRIMDERNRQVTFTKRKFGLMKKAYELSVLCDCEIALIIFNSSNKLFQYASTDMDKVLLKYTEYNEPHESRTNSDIVEALNKKEHRGCDSPEPDSSYVLTPHTEEKYKKINEEFDNMMRNHKLPGLPPQNFAMPVAVPVSNPNTLTYSNQGGLVTHSLVTSSLTDTSMLSPPQVTLHRNVVSPGIPQRPQSTGNAGNGYINPRASPGLLVSTGGNVLGKVMPTKSPPPPGGNIGMNSRKPDLRVVIPPTSKVMMPPLRINSSQSTQPLATPVVSVTTPSLPPQGLLYSAYNTDYSLTSADLSILPGFNSPGTLSLGPMSAWQQHHLAPAALTGLIQSSQGSNLSVNVNQNVNIKSEPISPPRDRMTPSGFPQPTRQDTGRSPVDSLSSSSSSYDGSDREDPRGDFHSPLGIARPSADDRESPSVKRMRMDTWVT</sequence>
<keyword evidence="8" id="KW-0539">Nucleus</keyword>
<keyword evidence="4" id="KW-0805">Transcription regulation</keyword>
<reference evidence="11" key="5">
    <citation type="submission" date="2025-09" db="UniProtKB">
        <authorList>
            <consortium name="Ensembl"/>
        </authorList>
    </citation>
    <scope>IDENTIFICATION</scope>
</reference>
<evidence type="ECO:0000256" key="4">
    <source>
        <dbReference type="ARBA" id="ARBA00023015"/>
    </source>
</evidence>
<dbReference type="GeneTree" id="ENSGT00940000156205"/>
<dbReference type="Pfam" id="PF00319">
    <property type="entry name" value="SRF-TF"/>
    <property type="match status" value="1"/>
</dbReference>
<evidence type="ECO:0000256" key="5">
    <source>
        <dbReference type="ARBA" id="ARBA00023125"/>
    </source>
</evidence>